<evidence type="ECO:0000313" key="3">
    <source>
        <dbReference type="EMBL" id="GMS91814.1"/>
    </source>
</evidence>
<dbReference type="Pfam" id="PF20700">
    <property type="entry name" value="Mutator"/>
    <property type="match status" value="1"/>
</dbReference>
<evidence type="ECO:0000313" key="4">
    <source>
        <dbReference type="Proteomes" id="UP001432027"/>
    </source>
</evidence>
<evidence type="ECO:0000256" key="1">
    <source>
        <dbReference type="SAM" id="MobiDB-lite"/>
    </source>
</evidence>
<dbReference type="Proteomes" id="UP001432027">
    <property type="component" value="Unassembled WGS sequence"/>
</dbReference>
<dbReference type="EMBL" id="BTSX01000004">
    <property type="protein sequence ID" value="GMS91814.1"/>
    <property type="molecule type" value="Genomic_DNA"/>
</dbReference>
<dbReference type="PANTHER" id="PTHR31751">
    <property type="entry name" value="SI:CH211-108C17.2-RELATED-RELATED"/>
    <property type="match status" value="1"/>
</dbReference>
<protein>
    <recommendedName>
        <fullName evidence="2">Mutator-like transposase domain-containing protein</fullName>
    </recommendedName>
</protein>
<keyword evidence="4" id="KW-1185">Reference proteome</keyword>
<proteinExistence type="predicted"/>
<comment type="caution">
    <text evidence="3">The sequence shown here is derived from an EMBL/GenBank/DDBJ whole genome shotgun (WGS) entry which is preliminary data.</text>
</comment>
<gene>
    <name evidence="3" type="ORF">PENTCL1PPCAC_13989</name>
</gene>
<sequence length="470" mass="52826">MSTAVKKKKCFLCKLGTAQIRRFPPPSKPAHQREWLLRLNRDAEATDKLLREHQSATEPRWCLDHFPPSSTDDLPIDHRPIPVRSLVLPTVALRTTRPADLVPPSGLATRSPSPAIYRGPSSQAGTPSFSHMGLIRSPPWSSALARVASNDTFNDEVNDILPKKFKSMVSTRTEATMESMSSGYHYSQEILDGEEGEEEIVDQEDESSAERGRYAIVEDSCLSRLFKRCQECGELLDHSLTERRRCGSALVVITECLACNKKVQWDSQEKVGIGRGQAYSLNHRIPISAFITGTPLPRLCDFARTLDLDFPSDRSMRKTIREIGSVAIERVYAGWEETVREVAVNASEGDGLQVSIDGQYDSPGFTSSNCKVTTIDCHTKLAISGVALSKKEDGIDGMSIRMESEGALRALVDLVNHNIPIKKLVSDQNAMVMKKLREHHKTAHIERKLDWWHVQKHMRKEWWKVRVESE</sequence>
<dbReference type="PANTHER" id="PTHR31751:SF42">
    <property type="entry name" value="PROTEIN CBG10204"/>
    <property type="match status" value="1"/>
</dbReference>
<reference evidence="3" key="1">
    <citation type="submission" date="2023-10" db="EMBL/GenBank/DDBJ databases">
        <title>Genome assembly of Pristionchus species.</title>
        <authorList>
            <person name="Yoshida K."/>
            <person name="Sommer R.J."/>
        </authorList>
    </citation>
    <scope>NUCLEOTIDE SEQUENCE</scope>
    <source>
        <strain evidence="3">RS0144</strain>
    </source>
</reference>
<feature type="region of interest" description="Disordered" evidence="1">
    <location>
        <begin position="102"/>
        <end position="124"/>
    </location>
</feature>
<name>A0AAV5TDF3_9BILA</name>
<dbReference type="AlphaFoldDB" id="A0AAV5TDF3"/>
<accession>A0AAV5TDF3</accession>
<organism evidence="3 4">
    <name type="scientific">Pristionchus entomophagus</name>
    <dbReference type="NCBI Taxonomy" id="358040"/>
    <lineage>
        <taxon>Eukaryota</taxon>
        <taxon>Metazoa</taxon>
        <taxon>Ecdysozoa</taxon>
        <taxon>Nematoda</taxon>
        <taxon>Chromadorea</taxon>
        <taxon>Rhabditida</taxon>
        <taxon>Rhabditina</taxon>
        <taxon>Diplogasteromorpha</taxon>
        <taxon>Diplogasteroidea</taxon>
        <taxon>Neodiplogasteridae</taxon>
        <taxon>Pristionchus</taxon>
    </lineage>
</organism>
<evidence type="ECO:0000259" key="2">
    <source>
        <dbReference type="Pfam" id="PF20700"/>
    </source>
</evidence>
<dbReference type="InterPro" id="IPR049012">
    <property type="entry name" value="Mutator_transp_dom"/>
</dbReference>
<feature type="domain" description="Mutator-like transposase" evidence="2">
    <location>
        <begin position="228"/>
        <end position="465"/>
    </location>
</feature>